<comment type="caution">
    <text evidence="18">The sequence shown here is derived from an EMBL/GenBank/DDBJ whole genome shotgun (WGS) entry which is preliminary data.</text>
</comment>
<dbReference type="GO" id="GO:0046486">
    <property type="term" value="P:glycerolipid metabolic process"/>
    <property type="evidence" value="ECO:0007669"/>
    <property type="project" value="UniProtKB-ARBA"/>
</dbReference>
<evidence type="ECO:0000256" key="8">
    <source>
        <dbReference type="ARBA" id="ARBA00022824"/>
    </source>
</evidence>
<sequence>MIGTFLIRIRYLNDYQVLREPPLTKPGAKELHPDVHSDDVPPTLFHNYLDEFLQAIRVFGFLEKPVFHELARHLQTRRLIAGDSLYLDQDKSFYCVIDGTVQVYAKTGPRNDPDSVQWDEEDMNGYQLLNEVKSGGTLSSLFTILSLFTEDIKTSWQGSAADVDKINVLKRASKRVSQVSLDRGRSRNVRSPVVTSPSSRGSSIAPTIIADDSASSKINGNKRRPALKRNLTAHIPASVARATQDTSLVVIPAEAFRRLTKKFPKASAHIVQGLFSRVTFNAAHKYLGLTTELLRTEKLINDIAFHPLPPSFYEGGGLQALRARFDSSLATTVDTDAIESSETDTFSDYVKQTPTHRLSSLPRGFGVRTPQHREKSLPDVRILTASPSSSPVREGTDQPTPTQDKGKTPVNSEPSRRIDGFSPLRSSHSQDLGRGRLGLGDSHASNKRSRSTSSYTSIDRSSDFDLRAEVMSCIAKSIGLIQPPGGDSDSPSEGSLDVNRSPTRQFSSTSSDGDGGRSASPTRDMFTSSFGSLSMLEADMGLDDASSTSASVSGIASHPLSGLENEVEIRSFDAGSALVIAGERNAGLFYVIDGLLDVSMPSEDPKDSSKGKEVDRDRDRPKGNAEDGRRLSLQSRYSEYFDSTPASQSFRGTKNQKHLFTVKPGGIAGYLGTPSYVDITAKTDVYVGFLPSHALERLLEKRPIVLLTLAKRLISLLSPLVLHIDASLDWMQVSAGQVLWRPGDASDSFYIVLNGRLRAFSDKDGGGVEIVGEYGQGDTVGELDVITNSERTTTLHAIRDTELARMPLTLFNAISMRLLRKIASGVRTKMRESAPTEFGRNNFNLKTVAILPSTRDTPVVDFAKKLHAALEGIGAPTSALNQASVIQHLGRYAFTRMGKLKVAGWLADLEQRYRIVLYIADSPVNSPWTQTCIRQADYVMVVGMGDDPSLGEYERLLLSMKSTARKELVLIHPDRSTLPGSTREWLKVSNTTRMQSSTNAPSSSHDPAAVAALKSLKSRVEIGLRKYRGLDNTARPRRAEYASDFARLARRLCGKSVGVVLGGGGARGLAHLGALRALEEYHLPIDYIGGTSIGALIGGLYARDVDLLASAGRAKQFSSRLSNIWRMLSDVTWPVVAYTTGHEFNRAIYKAFYDLHIEDMWLPYFCNTSNILTSRMEIHETGYAWRYIRASMTLAGLIPPLCDNGSMLVDGGYIDNLPVSTMSSMGASAVIAVDVGSLDDNSPRKFGDTVSGWWILLNRWNPFSSTRSIPAITEIQSRLA</sequence>
<evidence type="ECO:0000256" key="14">
    <source>
        <dbReference type="RuleBase" id="RU362043"/>
    </source>
</evidence>
<evidence type="ECO:0000256" key="11">
    <source>
        <dbReference type="ARBA" id="ARBA00023098"/>
    </source>
</evidence>
<feature type="region of interest" description="Disordered" evidence="15">
    <location>
        <begin position="479"/>
        <end position="526"/>
    </location>
</feature>
<dbReference type="SUPFAM" id="SSF52151">
    <property type="entry name" value="FabD/lysophospholipase-like"/>
    <property type="match status" value="1"/>
</dbReference>
<evidence type="ECO:0000313" key="19">
    <source>
        <dbReference type="Proteomes" id="UP001050691"/>
    </source>
</evidence>
<dbReference type="GO" id="GO:0005789">
    <property type="term" value="C:endoplasmic reticulum membrane"/>
    <property type="evidence" value="ECO:0007669"/>
    <property type="project" value="UniProtKB-SubCell"/>
</dbReference>
<dbReference type="PANTHER" id="PTHR14226">
    <property type="entry name" value="NEUROPATHY TARGET ESTERASE/SWISS CHEESE D.MELANOGASTER"/>
    <property type="match status" value="1"/>
</dbReference>
<dbReference type="Proteomes" id="UP001050691">
    <property type="component" value="Unassembled WGS sequence"/>
</dbReference>
<dbReference type="EMBL" id="BPWL01000004">
    <property type="protein sequence ID" value="GJJ09946.1"/>
    <property type="molecule type" value="Genomic_DNA"/>
</dbReference>
<keyword evidence="12" id="KW-0472">Membrane</keyword>
<feature type="active site" description="Proton acceptor" evidence="13">
    <location>
        <position position="1210"/>
    </location>
</feature>
<dbReference type="Pfam" id="PF00027">
    <property type="entry name" value="cNMP_binding"/>
    <property type="match status" value="1"/>
</dbReference>
<feature type="compositionally biased region" description="Low complexity" evidence="15">
    <location>
        <begin position="507"/>
        <end position="520"/>
    </location>
</feature>
<keyword evidence="19" id="KW-1185">Reference proteome</keyword>
<keyword evidence="7 13" id="KW-0378">Hydrolase</keyword>
<feature type="compositionally biased region" description="Basic and acidic residues" evidence="15">
    <location>
        <begin position="603"/>
        <end position="629"/>
    </location>
</feature>
<keyword evidence="6" id="KW-0677">Repeat</keyword>
<comment type="similarity">
    <text evidence="2 14">Belongs to the NTE family.</text>
</comment>
<evidence type="ECO:0000256" key="5">
    <source>
        <dbReference type="ARBA" id="ARBA00022692"/>
    </source>
</evidence>
<dbReference type="Pfam" id="PF24179">
    <property type="entry name" value="NTE_Ploop"/>
    <property type="match status" value="1"/>
</dbReference>
<keyword evidence="10" id="KW-1133">Transmembrane helix</keyword>
<evidence type="ECO:0000256" key="12">
    <source>
        <dbReference type="ARBA" id="ARBA00023136"/>
    </source>
</evidence>
<protein>
    <recommendedName>
        <fullName evidence="4 14">Lysophospholipase NTE1</fullName>
        <ecNumber evidence="3 14">3.1.1.5</ecNumber>
    </recommendedName>
    <alternativeName>
        <fullName evidence="14">Intracellular phospholipase B</fullName>
    </alternativeName>
</protein>
<feature type="compositionally biased region" description="Low complexity" evidence="15">
    <location>
        <begin position="189"/>
        <end position="203"/>
    </location>
</feature>
<feature type="region of interest" description="Disordered" evidence="15">
    <location>
        <begin position="341"/>
        <end position="459"/>
    </location>
</feature>
<dbReference type="InterPro" id="IPR018490">
    <property type="entry name" value="cNMP-bd_dom_sf"/>
</dbReference>
<evidence type="ECO:0000259" key="16">
    <source>
        <dbReference type="PROSITE" id="PS50042"/>
    </source>
</evidence>
<dbReference type="Gene3D" id="2.60.120.10">
    <property type="entry name" value="Jelly Rolls"/>
    <property type="match status" value="3"/>
</dbReference>
<dbReference type="GO" id="GO:0016042">
    <property type="term" value="P:lipid catabolic process"/>
    <property type="evidence" value="ECO:0007669"/>
    <property type="project" value="UniProtKB-UniRule"/>
</dbReference>
<evidence type="ECO:0000259" key="17">
    <source>
        <dbReference type="PROSITE" id="PS51635"/>
    </source>
</evidence>
<dbReference type="PANTHER" id="PTHR14226:SF29">
    <property type="entry name" value="NEUROPATHY TARGET ESTERASE SWS"/>
    <property type="match status" value="1"/>
</dbReference>
<feature type="compositionally biased region" description="Low complexity" evidence="15">
    <location>
        <begin position="483"/>
        <end position="497"/>
    </location>
</feature>
<evidence type="ECO:0000256" key="7">
    <source>
        <dbReference type="ARBA" id="ARBA00022801"/>
    </source>
</evidence>
<feature type="short sequence motif" description="GXGXXG" evidence="13">
    <location>
        <begin position="1063"/>
        <end position="1068"/>
    </location>
</feature>
<evidence type="ECO:0000313" key="18">
    <source>
        <dbReference type="EMBL" id="GJJ09946.1"/>
    </source>
</evidence>
<dbReference type="InterPro" id="IPR016035">
    <property type="entry name" value="Acyl_Trfase/lysoPLipase"/>
</dbReference>
<keyword evidence="8 14" id="KW-0256">Endoplasmic reticulum</keyword>
<keyword evidence="11 13" id="KW-0443">Lipid metabolism</keyword>
<evidence type="ECO:0000256" key="3">
    <source>
        <dbReference type="ARBA" id="ARBA00013274"/>
    </source>
</evidence>
<feature type="domain" description="Cyclic nucleotide-binding" evidence="16">
    <location>
        <begin position="551"/>
        <end position="607"/>
    </location>
</feature>
<dbReference type="CDD" id="cd00038">
    <property type="entry name" value="CAP_ED"/>
    <property type="match status" value="2"/>
</dbReference>
<feature type="compositionally biased region" description="Polar residues" evidence="15">
    <location>
        <begin position="385"/>
        <end position="413"/>
    </location>
</feature>
<dbReference type="FunFam" id="3.40.1090.10:FF:000007">
    <property type="entry name" value="Lysophospholipase NTE1"/>
    <property type="match status" value="1"/>
</dbReference>
<dbReference type="Pfam" id="PF01734">
    <property type="entry name" value="Patatin"/>
    <property type="match status" value="1"/>
</dbReference>
<evidence type="ECO:0000256" key="2">
    <source>
        <dbReference type="ARBA" id="ARBA00006636"/>
    </source>
</evidence>
<feature type="compositionally biased region" description="Polar residues" evidence="15">
    <location>
        <begin position="343"/>
        <end position="358"/>
    </location>
</feature>
<name>A0AAV5A5M4_9AGAM</name>
<evidence type="ECO:0000256" key="9">
    <source>
        <dbReference type="ARBA" id="ARBA00022963"/>
    </source>
</evidence>
<feature type="short sequence motif" description="DGA/G" evidence="13">
    <location>
        <begin position="1210"/>
        <end position="1212"/>
    </location>
</feature>
<feature type="region of interest" description="Disordered" evidence="15">
    <location>
        <begin position="600"/>
        <end position="629"/>
    </location>
</feature>
<feature type="region of interest" description="Disordered" evidence="15">
    <location>
        <begin position="180"/>
        <end position="206"/>
    </location>
</feature>
<dbReference type="GO" id="GO:0004622">
    <property type="term" value="F:phosphatidylcholine lysophospholipase activity"/>
    <property type="evidence" value="ECO:0007669"/>
    <property type="project" value="UniProtKB-EC"/>
</dbReference>
<feature type="short sequence motif" description="GXSXG" evidence="13">
    <location>
        <begin position="1090"/>
        <end position="1094"/>
    </location>
</feature>
<dbReference type="PROSITE" id="PS50042">
    <property type="entry name" value="CNMP_BINDING_3"/>
    <property type="match status" value="2"/>
</dbReference>
<keyword evidence="9 13" id="KW-0442">Lipid degradation</keyword>
<comment type="function">
    <text evidence="14">Intracellular phospholipase B that catalyzes the double deacylation of phosphatidylcholine (PC) to glycerophosphocholine (GroPCho). Plays an important role in membrane lipid homeostasis.</text>
</comment>
<comment type="catalytic activity">
    <reaction evidence="14">
        <text>a 1-acyl-sn-glycero-3-phosphocholine + H2O = sn-glycerol 3-phosphocholine + a fatty acid + H(+)</text>
        <dbReference type="Rhea" id="RHEA:15177"/>
        <dbReference type="ChEBI" id="CHEBI:15377"/>
        <dbReference type="ChEBI" id="CHEBI:15378"/>
        <dbReference type="ChEBI" id="CHEBI:16870"/>
        <dbReference type="ChEBI" id="CHEBI:28868"/>
        <dbReference type="ChEBI" id="CHEBI:58168"/>
        <dbReference type="EC" id="3.1.1.5"/>
    </reaction>
</comment>
<accession>A0AAV5A5M4</accession>
<dbReference type="Gene3D" id="3.40.1090.10">
    <property type="entry name" value="Cytosolic phospholipase A2 catalytic domain"/>
    <property type="match status" value="2"/>
</dbReference>
<dbReference type="InterPro" id="IPR002641">
    <property type="entry name" value="PNPLA_dom"/>
</dbReference>
<dbReference type="EC" id="3.1.1.5" evidence="3 14"/>
<evidence type="ECO:0000256" key="6">
    <source>
        <dbReference type="ARBA" id="ARBA00022737"/>
    </source>
</evidence>
<dbReference type="InterPro" id="IPR056556">
    <property type="entry name" value="NTE1_P-loop_dom"/>
</dbReference>
<feature type="active site" description="Nucleophile" evidence="13">
    <location>
        <position position="1092"/>
    </location>
</feature>
<dbReference type="InterPro" id="IPR050301">
    <property type="entry name" value="NTE"/>
</dbReference>
<evidence type="ECO:0000256" key="1">
    <source>
        <dbReference type="ARBA" id="ARBA00004586"/>
    </source>
</evidence>
<dbReference type="SMART" id="SM00100">
    <property type="entry name" value="cNMP"/>
    <property type="match status" value="3"/>
</dbReference>
<keyword evidence="5" id="KW-0812">Transmembrane</keyword>
<evidence type="ECO:0000256" key="13">
    <source>
        <dbReference type="PROSITE-ProRule" id="PRU01161"/>
    </source>
</evidence>
<dbReference type="SUPFAM" id="SSF51206">
    <property type="entry name" value="cAMP-binding domain-like"/>
    <property type="match status" value="3"/>
</dbReference>
<feature type="domain" description="Cyclic nucleotide-binding" evidence="16">
    <location>
        <begin position="712"/>
        <end position="814"/>
    </location>
</feature>
<dbReference type="AlphaFoldDB" id="A0AAV5A5M4"/>
<feature type="domain" description="PNPLA" evidence="17">
    <location>
        <begin position="1059"/>
        <end position="1223"/>
    </location>
</feature>
<evidence type="ECO:0000256" key="15">
    <source>
        <dbReference type="SAM" id="MobiDB-lite"/>
    </source>
</evidence>
<dbReference type="PROSITE" id="PS51635">
    <property type="entry name" value="PNPLA"/>
    <property type="match status" value="1"/>
</dbReference>
<dbReference type="InterPro" id="IPR000595">
    <property type="entry name" value="cNMP-bd_dom"/>
</dbReference>
<proteinExistence type="inferred from homology"/>
<evidence type="ECO:0000256" key="10">
    <source>
        <dbReference type="ARBA" id="ARBA00022989"/>
    </source>
</evidence>
<gene>
    <name evidence="18" type="ORF">Clacol_004170</name>
</gene>
<organism evidence="18 19">
    <name type="scientific">Clathrus columnatus</name>
    <dbReference type="NCBI Taxonomy" id="1419009"/>
    <lineage>
        <taxon>Eukaryota</taxon>
        <taxon>Fungi</taxon>
        <taxon>Dikarya</taxon>
        <taxon>Basidiomycota</taxon>
        <taxon>Agaricomycotina</taxon>
        <taxon>Agaricomycetes</taxon>
        <taxon>Phallomycetidae</taxon>
        <taxon>Phallales</taxon>
        <taxon>Clathraceae</taxon>
        <taxon>Clathrus</taxon>
    </lineage>
</organism>
<comment type="subcellular location">
    <subcellularLocation>
        <location evidence="1 14">Endoplasmic reticulum membrane</location>
    </subcellularLocation>
</comment>
<dbReference type="InterPro" id="IPR014710">
    <property type="entry name" value="RmlC-like_jellyroll"/>
</dbReference>
<reference evidence="18" key="1">
    <citation type="submission" date="2021-10" db="EMBL/GenBank/DDBJ databases">
        <title>De novo Genome Assembly of Clathrus columnatus (Basidiomycota, Fungi) Using Illumina and Nanopore Sequence Data.</title>
        <authorList>
            <person name="Ogiso-Tanaka E."/>
            <person name="Itagaki H."/>
            <person name="Hosoya T."/>
            <person name="Hosaka K."/>
        </authorList>
    </citation>
    <scope>NUCLEOTIDE SEQUENCE</scope>
    <source>
        <strain evidence="18">MO-923</strain>
    </source>
</reference>
<evidence type="ECO:0000256" key="4">
    <source>
        <dbReference type="ARBA" id="ARBA00018317"/>
    </source>
</evidence>